<dbReference type="PROSITE" id="PS51186">
    <property type="entry name" value="GNAT"/>
    <property type="match status" value="1"/>
</dbReference>
<dbReference type="GO" id="GO:0016747">
    <property type="term" value="F:acyltransferase activity, transferring groups other than amino-acyl groups"/>
    <property type="evidence" value="ECO:0007669"/>
    <property type="project" value="InterPro"/>
</dbReference>
<feature type="domain" description="N-acetyltransferase" evidence="3">
    <location>
        <begin position="17"/>
        <end position="183"/>
    </location>
</feature>
<dbReference type="InterPro" id="IPR000182">
    <property type="entry name" value="GNAT_dom"/>
</dbReference>
<dbReference type="eggNOG" id="COG0454">
    <property type="taxonomic scope" value="Bacteria"/>
</dbReference>
<accession>C8XJE1</accession>
<evidence type="ECO:0000256" key="1">
    <source>
        <dbReference type="ARBA" id="ARBA00022679"/>
    </source>
</evidence>
<keyword evidence="5" id="KW-1185">Reference proteome</keyword>
<keyword evidence="2" id="KW-0012">Acyltransferase</keyword>
<evidence type="ECO:0000259" key="3">
    <source>
        <dbReference type="PROSITE" id="PS51186"/>
    </source>
</evidence>
<dbReference type="STRING" id="479431.Namu_2229"/>
<reference evidence="4 5" key="2">
    <citation type="journal article" date="2010" name="Stand. Genomic Sci.">
        <title>Complete genome sequence of Nakamurella multipartita type strain (Y-104).</title>
        <authorList>
            <person name="Tice H."/>
            <person name="Mayilraj S."/>
            <person name="Sims D."/>
            <person name="Lapidus A."/>
            <person name="Nolan M."/>
            <person name="Lucas S."/>
            <person name="Glavina Del Rio T."/>
            <person name="Copeland A."/>
            <person name="Cheng J.F."/>
            <person name="Meincke L."/>
            <person name="Bruce D."/>
            <person name="Goodwin L."/>
            <person name="Pitluck S."/>
            <person name="Ivanova N."/>
            <person name="Mavromatis K."/>
            <person name="Ovchinnikova G."/>
            <person name="Pati A."/>
            <person name="Chen A."/>
            <person name="Palaniappan K."/>
            <person name="Land M."/>
            <person name="Hauser L."/>
            <person name="Chang Y.J."/>
            <person name="Jeffries C.D."/>
            <person name="Detter J.C."/>
            <person name="Brettin T."/>
            <person name="Rohde M."/>
            <person name="Goker M."/>
            <person name="Bristow J."/>
            <person name="Eisen J.A."/>
            <person name="Markowitz V."/>
            <person name="Hugenholtz P."/>
            <person name="Kyrpides N.C."/>
            <person name="Klenk H.P."/>
            <person name="Chen F."/>
        </authorList>
    </citation>
    <scope>NUCLEOTIDE SEQUENCE [LARGE SCALE GENOMIC DNA]</scope>
    <source>
        <strain evidence="5">ATCC 700099 / DSM 44233 / CIP 104796 / JCM 9543 / NBRC 105858 / Y-104</strain>
    </source>
</reference>
<dbReference type="InterPro" id="IPR016181">
    <property type="entry name" value="Acyl_CoA_acyltransferase"/>
</dbReference>
<dbReference type="RefSeq" id="WP_015747498.1">
    <property type="nucleotide sequence ID" value="NC_013235.1"/>
</dbReference>
<dbReference type="KEGG" id="nml:Namu_2229"/>
<dbReference type="InParanoid" id="C8XJE1"/>
<proteinExistence type="predicted"/>
<dbReference type="Pfam" id="PF00583">
    <property type="entry name" value="Acetyltransf_1"/>
    <property type="match status" value="1"/>
</dbReference>
<reference evidence="5" key="1">
    <citation type="submission" date="2009-09" db="EMBL/GenBank/DDBJ databases">
        <title>The complete genome of Nakamurella multipartita DSM 44233.</title>
        <authorList>
            <consortium name="US DOE Joint Genome Institute (JGI-PGF)"/>
            <person name="Lucas S."/>
            <person name="Copeland A."/>
            <person name="Lapidus A."/>
            <person name="Glavina del Rio T."/>
            <person name="Dalin E."/>
            <person name="Tice H."/>
            <person name="Bruce D."/>
            <person name="Goodwin L."/>
            <person name="Pitluck S."/>
            <person name="Kyrpides N."/>
            <person name="Mavromatis K."/>
            <person name="Ivanova N."/>
            <person name="Ovchinnikova G."/>
            <person name="Sims D."/>
            <person name="Meincke L."/>
            <person name="Brettin T."/>
            <person name="Detter J.C."/>
            <person name="Han C."/>
            <person name="Larimer F."/>
            <person name="Land M."/>
            <person name="Hauser L."/>
            <person name="Markowitz V."/>
            <person name="Cheng J.-F."/>
            <person name="Hugenholtz P."/>
            <person name="Woyke T."/>
            <person name="Wu D."/>
            <person name="Klenk H.-P."/>
            <person name="Eisen J.A."/>
        </authorList>
    </citation>
    <scope>NUCLEOTIDE SEQUENCE [LARGE SCALE GENOMIC DNA]</scope>
    <source>
        <strain evidence="5">ATCC 700099 / DSM 44233 / CIP 104796 / JCM 9543 / NBRC 105858 / Y-104</strain>
    </source>
</reference>
<organism evidence="4 5">
    <name type="scientific">Nakamurella multipartita (strain ATCC 700099 / DSM 44233 / CIP 104796 / JCM 9543 / NBRC 105858 / Y-104)</name>
    <name type="common">Microsphaera multipartita</name>
    <dbReference type="NCBI Taxonomy" id="479431"/>
    <lineage>
        <taxon>Bacteria</taxon>
        <taxon>Bacillati</taxon>
        <taxon>Actinomycetota</taxon>
        <taxon>Actinomycetes</taxon>
        <taxon>Nakamurellales</taxon>
        <taxon>Nakamurellaceae</taxon>
        <taxon>Nakamurella</taxon>
    </lineage>
</organism>
<dbReference type="HOGENOM" id="CLU_013985_18_2_11"/>
<dbReference type="Gene3D" id="3.40.630.30">
    <property type="match status" value="1"/>
</dbReference>
<gene>
    <name evidence="4" type="ordered locus">Namu_2229</name>
</gene>
<sequence>MPGPPAQVACWLLVASSSVRPATVDDGRVIADLQLSVWRQAYATVLPAAALTLDPAEHAAAWTERIARGGPVLLAVEGAEPVGFAALSSTFDPQNLLEPLGEIEVLHVEPRWGRRGHGGRMLVSAGAELRRRGAHIGRWWIPQVDAATTRFVTAAGWAEDGVRRELDTGGPPIVELRWSGSLDLVAV</sequence>
<dbReference type="SUPFAM" id="SSF55729">
    <property type="entry name" value="Acyl-CoA N-acyltransferases (Nat)"/>
    <property type="match status" value="1"/>
</dbReference>
<protein>
    <recommendedName>
        <fullName evidence="3">N-acetyltransferase domain-containing protein</fullName>
    </recommendedName>
</protein>
<dbReference type="Proteomes" id="UP000002218">
    <property type="component" value="Chromosome"/>
</dbReference>
<dbReference type="AlphaFoldDB" id="C8XJE1"/>
<dbReference type="EMBL" id="CP001737">
    <property type="protein sequence ID" value="ACV78606.1"/>
    <property type="molecule type" value="Genomic_DNA"/>
</dbReference>
<evidence type="ECO:0000313" key="5">
    <source>
        <dbReference type="Proteomes" id="UP000002218"/>
    </source>
</evidence>
<dbReference type="InterPro" id="IPR050832">
    <property type="entry name" value="Bact_Acetyltransf"/>
</dbReference>
<name>C8XJE1_NAKMY</name>
<evidence type="ECO:0000313" key="4">
    <source>
        <dbReference type="EMBL" id="ACV78606.1"/>
    </source>
</evidence>
<evidence type="ECO:0000256" key="2">
    <source>
        <dbReference type="ARBA" id="ARBA00023315"/>
    </source>
</evidence>
<keyword evidence="1" id="KW-0808">Transferase</keyword>
<dbReference type="PANTHER" id="PTHR43877">
    <property type="entry name" value="AMINOALKYLPHOSPHONATE N-ACETYLTRANSFERASE-RELATED-RELATED"/>
    <property type="match status" value="1"/>
</dbReference>